<evidence type="ECO:0000256" key="1">
    <source>
        <dbReference type="ARBA" id="ARBA00009437"/>
    </source>
</evidence>
<name>A0AAE9SBR9_9GAMM</name>
<protein>
    <submittedName>
        <fullName evidence="6">LysR family transcriptional regulator</fullName>
    </submittedName>
</protein>
<proteinExistence type="inferred from homology"/>
<dbReference type="PROSITE" id="PS50931">
    <property type="entry name" value="HTH_LYSR"/>
    <property type="match status" value="1"/>
</dbReference>
<dbReference type="AlphaFoldDB" id="A0AAE9SBR9"/>
<dbReference type="InterPro" id="IPR000847">
    <property type="entry name" value="LysR_HTH_N"/>
</dbReference>
<dbReference type="Gene3D" id="1.10.10.10">
    <property type="entry name" value="Winged helix-like DNA-binding domain superfamily/Winged helix DNA-binding domain"/>
    <property type="match status" value="1"/>
</dbReference>
<reference evidence="6" key="1">
    <citation type="submission" date="2022-06" db="EMBL/GenBank/DDBJ databases">
        <title>Complete Genome of Aeromonas sp. Strain SOD01 Isolated from an Urban Freshwater Stream.</title>
        <authorList>
            <person name="Williams L.E."/>
            <person name="Brysgel T."/>
            <person name="Capestro E.M."/>
            <person name="Foltz G.V."/>
            <person name="Gardner A.E."/>
            <person name="Ingrassia J."/>
            <person name="Peterson E."/>
            <person name="Arruda J."/>
            <person name="Flaherty I."/>
            <person name="Hunt M."/>
            <person name="Pappas G."/>
            <person name="Ramsaran S."/>
            <person name="Rocha M."/>
        </authorList>
    </citation>
    <scope>NUCLEOTIDE SEQUENCE</scope>
    <source>
        <strain evidence="6">SOD01</strain>
    </source>
</reference>
<dbReference type="FunFam" id="1.10.10.10:FF:000001">
    <property type="entry name" value="LysR family transcriptional regulator"/>
    <property type="match status" value="1"/>
</dbReference>
<keyword evidence="3" id="KW-0238">DNA-binding</keyword>
<dbReference type="InterPro" id="IPR036390">
    <property type="entry name" value="WH_DNA-bd_sf"/>
</dbReference>
<keyword evidence="7" id="KW-1185">Reference proteome</keyword>
<evidence type="ECO:0000256" key="3">
    <source>
        <dbReference type="ARBA" id="ARBA00023125"/>
    </source>
</evidence>
<keyword evidence="2" id="KW-0805">Transcription regulation</keyword>
<dbReference type="Gene3D" id="3.40.190.290">
    <property type="match status" value="1"/>
</dbReference>
<keyword evidence="4" id="KW-0804">Transcription</keyword>
<dbReference type="Pfam" id="PF00126">
    <property type="entry name" value="HTH_1"/>
    <property type="match status" value="1"/>
</dbReference>
<dbReference type="GO" id="GO:0003700">
    <property type="term" value="F:DNA-binding transcription factor activity"/>
    <property type="evidence" value="ECO:0007669"/>
    <property type="project" value="InterPro"/>
</dbReference>
<dbReference type="SUPFAM" id="SSF53850">
    <property type="entry name" value="Periplasmic binding protein-like II"/>
    <property type="match status" value="1"/>
</dbReference>
<evidence type="ECO:0000313" key="6">
    <source>
        <dbReference type="EMBL" id="USV57065.1"/>
    </source>
</evidence>
<gene>
    <name evidence="6" type="ORF">NHF51_17250</name>
</gene>
<dbReference type="GO" id="GO:0000976">
    <property type="term" value="F:transcription cis-regulatory region binding"/>
    <property type="evidence" value="ECO:0007669"/>
    <property type="project" value="TreeGrafter"/>
</dbReference>
<accession>A0AAE9SBR9</accession>
<dbReference type="Pfam" id="PF03466">
    <property type="entry name" value="LysR_substrate"/>
    <property type="match status" value="1"/>
</dbReference>
<dbReference type="InterPro" id="IPR036388">
    <property type="entry name" value="WH-like_DNA-bd_sf"/>
</dbReference>
<sequence>MNLSLEQLKALLAAAETGSFSAAARRLGKAQSVVSTAIANLEIDLGLELFDRSGRYPVLTAAGERLRVEAQSVLASSDQLQAVARELHGGVEPRLTLAIDDGSQLPWIGEVLERFACEFPMLELELLFPMLEDLTLLLQEGRAHLGISYERLQQDPALAFHSLGRLNLPIIAAPTHPLASKGPIGLAELKTARQLMVTGRRGGVERERFRFSPNVWWVEGDGAVLELIKRGLGWGSVPEYLLQGPLTRGEVVKLPVAFLDQEWSMGIELLWQRAQPLGAAGRWLKEALIQHARREQVGRAS</sequence>
<dbReference type="PRINTS" id="PR00039">
    <property type="entry name" value="HTHLYSR"/>
</dbReference>
<dbReference type="EMBL" id="CP099717">
    <property type="protein sequence ID" value="USV57065.1"/>
    <property type="molecule type" value="Genomic_DNA"/>
</dbReference>
<dbReference type="InterPro" id="IPR005119">
    <property type="entry name" value="LysR_subst-bd"/>
</dbReference>
<evidence type="ECO:0000259" key="5">
    <source>
        <dbReference type="PROSITE" id="PS50931"/>
    </source>
</evidence>
<dbReference type="CDD" id="cd05466">
    <property type="entry name" value="PBP2_LTTR_substrate"/>
    <property type="match status" value="1"/>
</dbReference>
<feature type="domain" description="HTH lysR-type" evidence="5">
    <location>
        <begin position="3"/>
        <end position="60"/>
    </location>
</feature>
<evidence type="ECO:0000256" key="2">
    <source>
        <dbReference type="ARBA" id="ARBA00023015"/>
    </source>
</evidence>
<evidence type="ECO:0000313" key="7">
    <source>
        <dbReference type="Proteomes" id="UP001056890"/>
    </source>
</evidence>
<dbReference type="SUPFAM" id="SSF46785">
    <property type="entry name" value="Winged helix' DNA-binding domain"/>
    <property type="match status" value="1"/>
</dbReference>
<dbReference type="Proteomes" id="UP001056890">
    <property type="component" value="Chromosome"/>
</dbReference>
<organism evidence="6 7">
    <name type="scientific">Aeromonas encheleia</name>
    <dbReference type="NCBI Taxonomy" id="73010"/>
    <lineage>
        <taxon>Bacteria</taxon>
        <taxon>Pseudomonadati</taxon>
        <taxon>Pseudomonadota</taxon>
        <taxon>Gammaproteobacteria</taxon>
        <taxon>Aeromonadales</taxon>
        <taxon>Aeromonadaceae</taxon>
        <taxon>Aeromonas</taxon>
    </lineage>
</organism>
<comment type="similarity">
    <text evidence="1">Belongs to the LysR transcriptional regulatory family.</text>
</comment>
<dbReference type="PANTHER" id="PTHR30126">
    <property type="entry name" value="HTH-TYPE TRANSCRIPTIONAL REGULATOR"/>
    <property type="match status" value="1"/>
</dbReference>
<dbReference type="RefSeq" id="WP_218291631.1">
    <property type="nucleotide sequence ID" value="NZ_CP099717.1"/>
</dbReference>
<evidence type="ECO:0000256" key="4">
    <source>
        <dbReference type="ARBA" id="ARBA00023163"/>
    </source>
</evidence>
<dbReference type="PANTHER" id="PTHR30126:SF91">
    <property type="entry name" value="LYSR FAMILY TRANSCRIPTIONAL REGULATOR"/>
    <property type="match status" value="1"/>
</dbReference>